<evidence type="ECO:0000313" key="2">
    <source>
        <dbReference type="Proteomes" id="UP000199603"/>
    </source>
</evidence>
<dbReference type="Proteomes" id="UP000199603">
    <property type="component" value="Unassembled WGS sequence"/>
</dbReference>
<gene>
    <name evidence="1" type="ORF">SAMN04488509_10388</name>
</gene>
<sequence>MFESLIQVLHQLALNALGLVLTLLSGGLPANEPAHTPPEPAAQHGALLLDERPRYAESTCGLRGAQLQRVAFDGNA</sequence>
<proteinExistence type="predicted"/>
<protein>
    <submittedName>
        <fullName evidence="1">Uncharacterized protein</fullName>
    </submittedName>
</protein>
<dbReference type="RefSeq" id="WP_091241128.1">
    <property type="nucleotide sequence ID" value="NZ_FNAG01000003.1"/>
</dbReference>
<accession>A0A1G6VJH0</accession>
<reference evidence="1 2" key="1">
    <citation type="submission" date="2016-10" db="EMBL/GenBank/DDBJ databases">
        <authorList>
            <person name="de Groot N.N."/>
        </authorList>
    </citation>
    <scope>NUCLEOTIDE SEQUENCE [LARGE SCALE GENOMIC DNA]</scope>
    <source>
        <strain evidence="1 2">DSM 16957</strain>
    </source>
</reference>
<name>A0A1G6VJH0_9GAMM</name>
<dbReference type="AlphaFoldDB" id="A0A1G6VJH0"/>
<dbReference type="EMBL" id="FNAG01000003">
    <property type="protein sequence ID" value="SDD53055.1"/>
    <property type="molecule type" value="Genomic_DNA"/>
</dbReference>
<keyword evidence="2" id="KW-1185">Reference proteome</keyword>
<evidence type="ECO:0000313" key="1">
    <source>
        <dbReference type="EMBL" id="SDD53055.1"/>
    </source>
</evidence>
<organism evidence="1 2">
    <name type="scientific">Aquimonas voraii</name>
    <dbReference type="NCBI Taxonomy" id="265719"/>
    <lineage>
        <taxon>Bacteria</taxon>
        <taxon>Pseudomonadati</taxon>
        <taxon>Pseudomonadota</taxon>
        <taxon>Gammaproteobacteria</taxon>
        <taxon>Lysobacterales</taxon>
        <taxon>Lysobacteraceae</taxon>
        <taxon>Aquimonas</taxon>
    </lineage>
</organism>